<evidence type="ECO:0000313" key="3">
    <source>
        <dbReference type="EMBL" id="GGB02423.1"/>
    </source>
</evidence>
<dbReference type="GO" id="GO:0006567">
    <property type="term" value="P:L-threonine catabolic process"/>
    <property type="evidence" value="ECO:0007669"/>
    <property type="project" value="TreeGrafter"/>
</dbReference>
<proteinExistence type="inferred from homology"/>
<gene>
    <name evidence="3" type="ORF">GCM10011511_27110</name>
</gene>
<comment type="similarity">
    <text evidence="1">Belongs to the NAD(P)-dependent epimerase/dehydratase family.</text>
</comment>
<dbReference type="InterPro" id="IPR001509">
    <property type="entry name" value="Epimerase_deHydtase"/>
</dbReference>
<name>A0A8J2XRK9_9BACT</name>
<protein>
    <submittedName>
        <fullName evidence="3">NAD-dependent epimerase</fullName>
    </submittedName>
</protein>
<evidence type="ECO:0000313" key="4">
    <source>
        <dbReference type="Proteomes" id="UP000607559"/>
    </source>
</evidence>
<reference evidence="3" key="2">
    <citation type="submission" date="2020-09" db="EMBL/GenBank/DDBJ databases">
        <authorList>
            <person name="Sun Q."/>
            <person name="Zhou Y."/>
        </authorList>
    </citation>
    <scope>NUCLEOTIDE SEQUENCE</scope>
    <source>
        <strain evidence="3">CGMCC 1.15448</strain>
    </source>
</reference>
<dbReference type="Proteomes" id="UP000607559">
    <property type="component" value="Unassembled WGS sequence"/>
</dbReference>
<dbReference type="Pfam" id="PF01370">
    <property type="entry name" value="Epimerase"/>
    <property type="match status" value="1"/>
</dbReference>
<dbReference type="EMBL" id="BMJC01000003">
    <property type="protein sequence ID" value="GGB02423.1"/>
    <property type="molecule type" value="Genomic_DNA"/>
</dbReference>
<comment type="caution">
    <text evidence="3">The sequence shown here is derived from an EMBL/GenBank/DDBJ whole genome shotgun (WGS) entry which is preliminary data.</text>
</comment>
<dbReference type="GO" id="GO:0008743">
    <property type="term" value="F:L-threonine 3-dehydrogenase activity"/>
    <property type="evidence" value="ECO:0007669"/>
    <property type="project" value="TreeGrafter"/>
</dbReference>
<dbReference type="SUPFAM" id="SSF51735">
    <property type="entry name" value="NAD(P)-binding Rossmann-fold domains"/>
    <property type="match status" value="1"/>
</dbReference>
<accession>A0A8J2XRK9</accession>
<dbReference type="AlphaFoldDB" id="A0A8J2XRK9"/>
<feature type="domain" description="NAD-dependent epimerase/dehydratase" evidence="2">
    <location>
        <begin position="6"/>
        <end position="231"/>
    </location>
</feature>
<keyword evidence="4" id="KW-1185">Reference proteome</keyword>
<dbReference type="PANTHER" id="PTHR42687">
    <property type="entry name" value="L-THREONINE 3-DEHYDROGENASE"/>
    <property type="match status" value="1"/>
</dbReference>
<dbReference type="InterPro" id="IPR036291">
    <property type="entry name" value="NAD(P)-bd_dom_sf"/>
</dbReference>
<organism evidence="3 4">
    <name type="scientific">Puia dinghuensis</name>
    <dbReference type="NCBI Taxonomy" id="1792502"/>
    <lineage>
        <taxon>Bacteria</taxon>
        <taxon>Pseudomonadati</taxon>
        <taxon>Bacteroidota</taxon>
        <taxon>Chitinophagia</taxon>
        <taxon>Chitinophagales</taxon>
        <taxon>Chitinophagaceae</taxon>
        <taxon>Puia</taxon>
    </lineage>
</organism>
<dbReference type="RefSeq" id="WP_188932497.1">
    <property type="nucleotide sequence ID" value="NZ_BMJC01000003.1"/>
</dbReference>
<reference evidence="3" key="1">
    <citation type="journal article" date="2014" name="Int. J. Syst. Evol. Microbiol.">
        <title>Complete genome sequence of Corynebacterium casei LMG S-19264T (=DSM 44701T), isolated from a smear-ripened cheese.</title>
        <authorList>
            <consortium name="US DOE Joint Genome Institute (JGI-PGF)"/>
            <person name="Walter F."/>
            <person name="Albersmeier A."/>
            <person name="Kalinowski J."/>
            <person name="Ruckert C."/>
        </authorList>
    </citation>
    <scope>NUCLEOTIDE SEQUENCE</scope>
    <source>
        <strain evidence="3">CGMCC 1.15448</strain>
    </source>
</reference>
<dbReference type="PANTHER" id="PTHR42687:SF1">
    <property type="entry name" value="L-THREONINE 3-DEHYDROGENASE, MITOCHONDRIAL"/>
    <property type="match status" value="1"/>
</dbReference>
<evidence type="ECO:0000256" key="1">
    <source>
        <dbReference type="ARBA" id="ARBA00007637"/>
    </source>
</evidence>
<dbReference type="InterPro" id="IPR051225">
    <property type="entry name" value="NAD(P)_epim/dehydratase"/>
</dbReference>
<dbReference type="Gene3D" id="3.40.50.720">
    <property type="entry name" value="NAD(P)-binding Rossmann-like Domain"/>
    <property type="match status" value="1"/>
</dbReference>
<sequence>MKKDTILVIGAKGQIGVELTQSLRKLYGHSHVVAADLGPVSPGLEGGPYVELDVLEREELGRAITRYDISRIYLLAAKLSAVAERLPLEAWNVNMLGLLNVLEAAREKGIGRVFWPSSIAVFGPDAPKWNCPQNGPLNPATVYGISKVAGESWCRYYWEKYAVDVRSIRYPGLISYQSKPGGGTTDYAVEIFHEALHTASYSCYLRENTILPMMYMPDAIRATIELMAVPATALTVRGGYNINAMSFSPRELALVIQRYVPEFKMSYRPDFRQTIADGWIQKPDDSVAAADWKWEYAYGISETVRHMLSHLSAGVKLAPGRIRDLEPAF</sequence>
<evidence type="ECO:0000259" key="2">
    <source>
        <dbReference type="Pfam" id="PF01370"/>
    </source>
</evidence>